<dbReference type="AlphaFoldDB" id="A0ABD0J0A7"/>
<dbReference type="PRINTS" id="PR00018">
    <property type="entry name" value="KRINGLE"/>
</dbReference>
<evidence type="ECO:0000256" key="3">
    <source>
        <dbReference type="PROSITE-ProRule" id="PRU00121"/>
    </source>
</evidence>
<proteinExistence type="predicted"/>
<gene>
    <name evidence="7" type="ORF">BaRGS_00040443</name>
</gene>
<feature type="compositionally biased region" description="Polar residues" evidence="4">
    <location>
        <begin position="505"/>
        <end position="517"/>
    </location>
</feature>
<feature type="compositionally biased region" description="Low complexity" evidence="4">
    <location>
        <begin position="583"/>
        <end position="599"/>
    </location>
</feature>
<dbReference type="PROSITE" id="PS00021">
    <property type="entry name" value="KRINGLE_1"/>
    <property type="match status" value="1"/>
</dbReference>
<evidence type="ECO:0000256" key="2">
    <source>
        <dbReference type="ARBA" id="ARBA00023157"/>
    </source>
</evidence>
<name>A0ABD0J0A7_9CAEN</name>
<reference evidence="7 8" key="1">
    <citation type="journal article" date="2023" name="Sci. Data">
        <title>Genome assembly of the Korean intertidal mud-creeper Batillaria attramentaria.</title>
        <authorList>
            <person name="Patra A.K."/>
            <person name="Ho P.T."/>
            <person name="Jun S."/>
            <person name="Lee S.J."/>
            <person name="Kim Y."/>
            <person name="Won Y.J."/>
        </authorList>
    </citation>
    <scope>NUCLEOTIDE SEQUENCE [LARGE SCALE GENOMIC DNA]</scope>
    <source>
        <strain evidence="7">Wonlab-2016</strain>
    </source>
</reference>
<keyword evidence="5" id="KW-0472">Membrane</keyword>
<evidence type="ECO:0000256" key="1">
    <source>
        <dbReference type="ARBA" id="ARBA00022572"/>
    </source>
</evidence>
<keyword evidence="5" id="KW-1133">Transmembrane helix</keyword>
<dbReference type="Gene3D" id="2.60.120.260">
    <property type="entry name" value="Galactose-binding domain-like"/>
    <property type="match status" value="1"/>
</dbReference>
<dbReference type="CDD" id="cd00108">
    <property type="entry name" value="KR"/>
    <property type="match status" value="1"/>
</dbReference>
<evidence type="ECO:0000256" key="4">
    <source>
        <dbReference type="SAM" id="MobiDB-lite"/>
    </source>
</evidence>
<evidence type="ECO:0000256" key="5">
    <source>
        <dbReference type="SAM" id="Phobius"/>
    </source>
</evidence>
<protein>
    <recommendedName>
        <fullName evidence="6">Kringle domain-containing protein</fullName>
    </recommendedName>
</protein>
<dbReference type="Proteomes" id="UP001519460">
    <property type="component" value="Unassembled WGS sequence"/>
</dbReference>
<feature type="compositionally biased region" description="Polar residues" evidence="4">
    <location>
        <begin position="568"/>
        <end position="582"/>
    </location>
</feature>
<organism evidence="7 8">
    <name type="scientific">Batillaria attramentaria</name>
    <dbReference type="NCBI Taxonomy" id="370345"/>
    <lineage>
        <taxon>Eukaryota</taxon>
        <taxon>Metazoa</taxon>
        <taxon>Spiralia</taxon>
        <taxon>Lophotrochozoa</taxon>
        <taxon>Mollusca</taxon>
        <taxon>Gastropoda</taxon>
        <taxon>Caenogastropoda</taxon>
        <taxon>Sorbeoconcha</taxon>
        <taxon>Cerithioidea</taxon>
        <taxon>Batillariidae</taxon>
        <taxon>Batillaria</taxon>
    </lineage>
</organism>
<dbReference type="Pfam" id="PF00051">
    <property type="entry name" value="Kringle"/>
    <property type="match status" value="1"/>
</dbReference>
<keyword evidence="2" id="KW-1015">Disulfide bond</keyword>
<keyword evidence="8" id="KW-1185">Reference proteome</keyword>
<dbReference type="SUPFAM" id="SSF57440">
    <property type="entry name" value="Kringle-like"/>
    <property type="match status" value="1"/>
</dbReference>
<comment type="caution">
    <text evidence="3">Lacks conserved residue(s) required for the propagation of feature annotation.</text>
</comment>
<dbReference type="InterPro" id="IPR050759">
    <property type="entry name" value="Serine_protease_kringle"/>
</dbReference>
<sequence length="714" mass="76431">MLTVLSAEQSSTESTLGLGLADSAIDGNMTTCSQTLIGSTKFWKAVLGNTSQLYDVSRVEIFVSETMESSQYEMSVKLIGGTHMFCGVMQSPSSQHGAELACAKEKGLYPWGHSLRIDADFSKTGSLELCEVRIWGTPHGDVCQSPPVVAGLEVHRRLARKQLPLAVYGCANGFSPLLGENRVRYRKNYVTASWYQRARKRRATGTTTPLPSKAADGRDDTCSSFQWASDLRYDLNQTMEIDTVAIVVRKTDCAGNPTADVRVMTNDNVLRSCRQVAVNTTSFNYKLVSTCPQRPISSAVVFNLSCDGAISGLICELRIFGHPVEQAPLECLGSDGGVDYKGRTSVTINGRVCQRWDQLDPGGAEYFPYSAESFPDSSLSDAENFCRNPSGDATVWCYVQVTGKSGTTSLKREYCDVPTCGNLTALTPPEETTTQSDLTTATTIDVTTRVDTTASLTSQTPDVTSATSDLDLTTMTETLTRTADNVTFDDTAGTYSDSTPKENENIGTTTVGSNGSLATNPATLDTTAADTDHAGTTQNADTRMTVTVKDDDGTTAPTEELTERADKTTVNANDATGNKNVAPTSTPTTTPTTAPKTQTTPVAETNVTGSANKTEAVNSACACRQQLPGPRNVSEAISAMREKLAVSKGNLSRTRRMKTSVEDDRLSAICVGAMGIVGLTGFLAVFVASDVISAFVFLSDFLCKRNKSYSGAKK</sequence>
<dbReference type="InterPro" id="IPR013806">
    <property type="entry name" value="Kringle-like"/>
</dbReference>
<feature type="compositionally biased region" description="Low complexity" evidence="4">
    <location>
        <begin position="518"/>
        <end position="536"/>
    </location>
</feature>
<dbReference type="InterPro" id="IPR038178">
    <property type="entry name" value="Kringle_sf"/>
</dbReference>
<feature type="transmembrane region" description="Helical" evidence="5">
    <location>
        <begin position="666"/>
        <end position="698"/>
    </location>
</feature>
<keyword evidence="1 3" id="KW-0420">Kringle</keyword>
<feature type="domain" description="Kringle" evidence="6">
    <location>
        <begin position="337"/>
        <end position="420"/>
    </location>
</feature>
<dbReference type="InterPro" id="IPR018056">
    <property type="entry name" value="Kringle_CS"/>
</dbReference>
<dbReference type="Gene3D" id="2.40.20.10">
    <property type="entry name" value="Plasminogen Kringle 4"/>
    <property type="match status" value="1"/>
</dbReference>
<evidence type="ECO:0000259" key="6">
    <source>
        <dbReference type="PROSITE" id="PS50070"/>
    </source>
</evidence>
<feature type="region of interest" description="Disordered" evidence="4">
    <location>
        <begin position="549"/>
        <end position="599"/>
    </location>
</feature>
<evidence type="ECO:0000313" key="8">
    <source>
        <dbReference type="Proteomes" id="UP001519460"/>
    </source>
</evidence>
<feature type="region of interest" description="Disordered" evidence="4">
    <location>
        <begin position="488"/>
        <end position="536"/>
    </location>
</feature>
<dbReference type="PANTHER" id="PTHR24261:SF7">
    <property type="entry name" value="KRINGLE DOMAIN-CONTAINING PROTEIN"/>
    <property type="match status" value="1"/>
</dbReference>
<dbReference type="SMART" id="SM00130">
    <property type="entry name" value="KR"/>
    <property type="match status" value="1"/>
</dbReference>
<evidence type="ECO:0000313" key="7">
    <source>
        <dbReference type="EMBL" id="KAK7443834.1"/>
    </source>
</evidence>
<comment type="caution">
    <text evidence="7">The sequence shown here is derived from an EMBL/GenBank/DDBJ whole genome shotgun (WGS) entry which is preliminary data.</text>
</comment>
<dbReference type="EMBL" id="JACVVK020000814">
    <property type="protein sequence ID" value="KAK7443834.1"/>
    <property type="molecule type" value="Genomic_DNA"/>
</dbReference>
<keyword evidence="5" id="KW-0812">Transmembrane</keyword>
<accession>A0ABD0J0A7</accession>
<dbReference type="InterPro" id="IPR000001">
    <property type="entry name" value="Kringle"/>
</dbReference>
<dbReference type="PROSITE" id="PS50070">
    <property type="entry name" value="KRINGLE_2"/>
    <property type="match status" value="1"/>
</dbReference>
<dbReference type="PANTHER" id="PTHR24261">
    <property type="entry name" value="PLASMINOGEN-RELATED"/>
    <property type="match status" value="1"/>
</dbReference>